<feature type="transmembrane region" description="Helical" evidence="1">
    <location>
        <begin position="216"/>
        <end position="238"/>
    </location>
</feature>
<name>D5E4L3_MYCCM</name>
<reference key="2">
    <citation type="submission" date="2010-03" db="EMBL/GenBank/DDBJ databases">
        <authorList>
            <person name="Ma Z."/>
            <person name="Wang X."/>
            <person name="Liu H."/>
        </authorList>
    </citation>
    <scope>NUCLEOTIDE SEQUENCE</scope>
    <source>
        <strain>MP145</strain>
    </source>
</reference>
<dbReference type="OrthoDB" id="398791at2"/>
<protein>
    <submittedName>
        <fullName evidence="2">Uncharacterized protein</fullName>
    </submittedName>
</protein>
<feature type="transmembrane region" description="Helical" evidence="1">
    <location>
        <begin position="100"/>
        <end position="119"/>
    </location>
</feature>
<evidence type="ECO:0000313" key="3">
    <source>
        <dbReference type="Proteomes" id="UP000001845"/>
    </source>
</evidence>
<evidence type="ECO:0000313" key="2">
    <source>
        <dbReference type="EMBL" id="ADE19569.1"/>
    </source>
</evidence>
<gene>
    <name evidence="2" type="ordered locus">MCRO_0022</name>
</gene>
<dbReference type="STRING" id="512564.MCRO_0022"/>
<dbReference type="KEGG" id="mcd:MCRO_0022"/>
<feature type="transmembrane region" description="Helical" evidence="1">
    <location>
        <begin position="165"/>
        <end position="185"/>
    </location>
</feature>
<feature type="transmembrane region" description="Helical" evidence="1">
    <location>
        <begin position="59"/>
        <end position="80"/>
    </location>
</feature>
<dbReference type="InterPro" id="IPR059214">
    <property type="entry name" value="MSC_0882-like"/>
</dbReference>
<evidence type="ECO:0000256" key="1">
    <source>
        <dbReference type="SAM" id="Phobius"/>
    </source>
</evidence>
<dbReference type="eggNOG" id="ENOG5031Y9T">
    <property type="taxonomic scope" value="Bacteria"/>
</dbReference>
<keyword evidence="1" id="KW-0472">Membrane</keyword>
<keyword evidence="1" id="KW-1133">Transmembrane helix</keyword>
<dbReference type="Proteomes" id="UP000001845">
    <property type="component" value="Chromosome"/>
</dbReference>
<reference evidence="2 3" key="3">
    <citation type="journal article" date="2011" name="J. Bacteriol.">
        <title>Genome sequences of Mycoplasma alligatoris A21JP2T and Mycoplasma crocodyli MP145T.</title>
        <authorList>
            <person name="Brown D.R."/>
            <person name="Farmerie W.G."/>
            <person name="May M."/>
            <person name="Benders G.A."/>
            <person name="Durkin A.S."/>
            <person name="Hlavinka K."/>
            <person name="Hostetler J."/>
            <person name="Jackson J."/>
            <person name="Johnson J."/>
            <person name="Miller R.H."/>
            <person name="Paralanov V."/>
            <person name="Radune D."/>
            <person name="Szczypinski B."/>
            <person name="Glass J.I."/>
        </authorList>
    </citation>
    <scope>NUCLEOTIDE SEQUENCE [LARGE SCALE GENOMIC DNA]</scope>
    <source>
        <strain evidence="3">ATCC 51981 / MP145</strain>
    </source>
</reference>
<dbReference type="AlphaFoldDB" id="D5E4L3"/>
<reference evidence="3" key="1">
    <citation type="submission" date="2010-03" db="EMBL/GenBank/DDBJ databases">
        <title>The complete genome of Mycoplasma crocodyli MP145.</title>
        <authorList>
            <person name="Glass J.I."/>
            <person name="Durkin A.S."/>
            <person name="Hostetler J."/>
            <person name="Jackson J."/>
            <person name="Johnson J."/>
            <person name="May M.A."/>
            <person name="Paralanov V."/>
            <person name="Radune D."/>
            <person name="Szczypinski B."/>
            <person name="Brown D.R."/>
        </authorList>
    </citation>
    <scope>NUCLEOTIDE SEQUENCE [LARGE SCALE GENOMIC DNA]</scope>
    <source>
        <strain evidence="3">ATCC 51981 / MP145</strain>
    </source>
</reference>
<feature type="transmembrane region" description="Helical" evidence="1">
    <location>
        <begin position="275"/>
        <end position="299"/>
    </location>
</feature>
<organism evidence="2 3">
    <name type="scientific">Mycoplasma crocodyli (strain ATCC 51981 / MP145)</name>
    <dbReference type="NCBI Taxonomy" id="512564"/>
    <lineage>
        <taxon>Bacteria</taxon>
        <taxon>Bacillati</taxon>
        <taxon>Mycoplasmatota</taxon>
        <taxon>Mollicutes</taxon>
        <taxon>Mycoplasmataceae</taxon>
        <taxon>Mycoplasma</taxon>
    </lineage>
</organism>
<dbReference type="EMBL" id="CP001991">
    <property type="protein sequence ID" value="ADE19569.1"/>
    <property type="molecule type" value="Genomic_DNA"/>
</dbReference>
<accession>D5E4L3</accession>
<proteinExistence type="predicted"/>
<dbReference type="HOGENOM" id="CLU_080405_0_0_14"/>
<dbReference type="RefSeq" id="WP_013054346.1">
    <property type="nucleotide sequence ID" value="NC_014014.1"/>
</dbReference>
<keyword evidence="3" id="KW-1185">Reference proteome</keyword>
<sequence>MNFRPINDNTQGINVIQNNSLDRTIRSESNLKSDPEGQLSPRAYRIIQRERAIKGISSLIWGSALFLSSLILLVLALIFTNTVKIPFLDAYTNQKTSANVIGYYILLLIFIIVSFSFMIRNIIDFTSWKNTIKRLRESYDRGDASANVMFHSTYRKLTLKTIKTMWVYINILTFYGFFALVIFGLKYIKIHTESEIFALKLDMELILQKAFGNVNVFTIINVIILISATAVFVAVNLIDKKRIIDLQDFLGEKTHEIMESITISKEKLNKAFLRVYLVCVGIFIVLPIFLLMLAIYRMIKKKKVGK</sequence>
<keyword evidence="1" id="KW-0812">Transmembrane</keyword>
<dbReference type="NCBIfam" id="NF045846">
    <property type="entry name" value="MSC0882_dom"/>
    <property type="match status" value="1"/>
</dbReference>